<dbReference type="Proteomes" id="UP000478052">
    <property type="component" value="Unassembled WGS sequence"/>
</dbReference>
<feature type="compositionally biased region" description="Basic and acidic residues" evidence="2">
    <location>
        <begin position="215"/>
        <end position="229"/>
    </location>
</feature>
<dbReference type="InterPro" id="IPR036875">
    <property type="entry name" value="Znf_CCHC_sf"/>
</dbReference>
<evidence type="ECO:0000256" key="1">
    <source>
        <dbReference type="PROSITE-ProRule" id="PRU00047"/>
    </source>
</evidence>
<dbReference type="AlphaFoldDB" id="A0A6G0X658"/>
<feature type="compositionally biased region" description="Polar residues" evidence="2">
    <location>
        <begin position="374"/>
        <end position="389"/>
    </location>
</feature>
<keyword evidence="1" id="KW-0863">Zinc-finger</keyword>
<feature type="compositionally biased region" description="Polar residues" evidence="2">
    <location>
        <begin position="175"/>
        <end position="211"/>
    </location>
</feature>
<keyword evidence="5" id="KW-1185">Reference proteome</keyword>
<dbReference type="GO" id="GO:0008270">
    <property type="term" value="F:zinc ion binding"/>
    <property type="evidence" value="ECO:0007669"/>
    <property type="project" value="UniProtKB-KW"/>
</dbReference>
<protein>
    <recommendedName>
        <fullName evidence="3">CCHC-type domain-containing protein</fullName>
    </recommendedName>
</protein>
<comment type="caution">
    <text evidence="4">The sequence shown here is derived from an EMBL/GenBank/DDBJ whole genome shotgun (WGS) entry which is preliminary data.</text>
</comment>
<evidence type="ECO:0000256" key="2">
    <source>
        <dbReference type="SAM" id="MobiDB-lite"/>
    </source>
</evidence>
<proteinExistence type="predicted"/>
<sequence>MEGRDSFNQDIGEGNRKNNKVGIYPKCPSPDTDEEIEKAKLNSWIEFTENQEMSVDKPTFLQRKRNSTRASSLAMDTLFEGYDEEDSFVKSDEINIIPSCTEYDGDWDSLEEQENMDFDLEEVDKAMRLTRPFNISTPIRRCLKSKIAIRQDPSTTKGQYGVPESKTVLRLRGGANSTTGDSENNQMETDSQNLTNKRNLVTLPNNSTPLNPSKVRKEQSPGTPKDDMEKACFHQRKARELTMYFEKFKTTTKKKLNASNNSELDKGVELLNDLVTELCLENMHYIGRYTELKRMYDELEDNRKRVGFASPLPLSTARRNIVKDNLTTDTETELTKKKRKPKNKKKRNTAATDEEGSISTVRCQAHTTDVDAPNSGTDASMTKVSTSSSRGKKEREKEILNKCREQTVPVKFIVNTEDKTTEETKKLLWTQVVSKNKTPKIKDSVVLSEGYLMITPADDKTRAAIESLANEGFGIQKTGAFLPNIIIYNVDKDIRSDELARTIIEQNPELGIDLSDKDKIQTRFKRGPKDKEIEFLDVSICYRCQKYGHIAAKCMATEMVCSYCAETGHRVEDCKNKDKPPKCANCGEAYTSHHKACSFEATQIRINVRNTDYGQQQ</sequence>
<dbReference type="OrthoDB" id="6626910at2759"/>
<evidence type="ECO:0000313" key="5">
    <source>
        <dbReference type="Proteomes" id="UP000478052"/>
    </source>
</evidence>
<accession>A0A6G0X658</accession>
<feature type="compositionally biased region" description="Polar residues" evidence="2">
    <location>
        <begin position="357"/>
        <end position="367"/>
    </location>
</feature>
<evidence type="ECO:0000259" key="3">
    <source>
        <dbReference type="PROSITE" id="PS50158"/>
    </source>
</evidence>
<keyword evidence="1" id="KW-0479">Metal-binding</keyword>
<dbReference type="Pfam" id="PF00098">
    <property type="entry name" value="zf-CCHC"/>
    <property type="match status" value="1"/>
</dbReference>
<dbReference type="SMART" id="SM00343">
    <property type="entry name" value="ZnF_C2HC"/>
    <property type="match status" value="2"/>
</dbReference>
<name>A0A6G0X658_APHCR</name>
<dbReference type="InterPro" id="IPR001878">
    <property type="entry name" value="Znf_CCHC"/>
</dbReference>
<feature type="region of interest" description="Disordered" evidence="2">
    <location>
        <begin position="319"/>
        <end position="398"/>
    </location>
</feature>
<dbReference type="EMBL" id="VUJU01008108">
    <property type="protein sequence ID" value="KAF0735462.1"/>
    <property type="molecule type" value="Genomic_DNA"/>
</dbReference>
<evidence type="ECO:0000313" key="4">
    <source>
        <dbReference type="EMBL" id="KAF0735462.1"/>
    </source>
</evidence>
<feature type="region of interest" description="Disordered" evidence="2">
    <location>
        <begin position="1"/>
        <end position="33"/>
    </location>
</feature>
<reference evidence="4 5" key="1">
    <citation type="submission" date="2019-08" db="EMBL/GenBank/DDBJ databases">
        <title>Whole genome of Aphis craccivora.</title>
        <authorList>
            <person name="Voronova N.V."/>
            <person name="Shulinski R.S."/>
            <person name="Bandarenka Y.V."/>
            <person name="Zhorov D.G."/>
            <person name="Warner D."/>
        </authorList>
    </citation>
    <scope>NUCLEOTIDE SEQUENCE [LARGE SCALE GENOMIC DNA]</scope>
    <source>
        <strain evidence="4">180601</strain>
        <tissue evidence="4">Whole Body</tissue>
    </source>
</reference>
<organism evidence="4 5">
    <name type="scientific">Aphis craccivora</name>
    <name type="common">Cowpea aphid</name>
    <dbReference type="NCBI Taxonomy" id="307492"/>
    <lineage>
        <taxon>Eukaryota</taxon>
        <taxon>Metazoa</taxon>
        <taxon>Ecdysozoa</taxon>
        <taxon>Arthropoda</taxon>
        <taxon>Hexapoda</taxon>
        <taxon>Insecta</taxon>
        <taxon>Pterygota</taxon>
        <taxon>Neoptera</taxon>
        <taxon>Paraneoptera</taxon>
        <taxon>Hemiptera</taxon>
        <taxon>Sternorrhyncha</taxon>
        <taxon>Aphidomorpha</taxon>
        <taxon>Aphidoidea</taxon>
        <taxon>Aphididae</taxon>
        <taxon>Aphidini</taxon>
        <taxon>Aphis</taxon>
        <taxon>Aphis</taxon>
    </lineage>
</organism>
<feature type="compositionally biased region" description="Basic residues" evidence="2">
    <location>
        <begin position="336"/>
        <end position="348"/>
    </location>
</feature>
<dbReference type="PROSITE" id="PS50158">
    <property type="entry name" value="ZF_CCHC"/>
    <property type="match status" value="1"/>
</dbReference>
<feature type="domain" description="CCHC-type" evidence="3">
    <location>
        <begin position="541"/>
        <end position="554"/>
    </location>
</feature>
<feature type="region of interest" description="Disordered" evidence="2">
    <location>
        <begin position="154"/>
        <end position="229"/>
    </location>
</feature>
<dbReference type="SUPFAM" id="SSF57756">
    <property type="entry name" value="Retrovirus zinc finger-like domains"/>
    <property type="match status" value="1"/>
</dbReference>
<keyword evidence="1" id="KW-0862">Zinc</keyword>
<dbReference type="GO" id="GO:0003676">
    <property type="term" value="F:nucleic acid binding"/>
    <property type="evidence" value="ECO:0007669"/>
    <property type="project" value="InterPro"/>
</dbReference>
<dbReference type="Gene3D" id="4.10.60.10">
    <property type="entry name" value="Zinc finger, CCHC-type"/>
    <property type="match status" value="1"/>
</dbReference>
<gene>
    <name evidence="4" type="ORF">FWK35_00021058</name>
</gene>